<feature type="transmembrane region" description="Helical" evidence="1">
    <location>
        <begin position="425"/>
        <end position="443"/>
    </location>
</feature>
<keyword evidence="1" id="KW-1133">Transmembrane helix</keyword>
<comment type="caution">
    <text evidence="2">The sequence shown here is derived from an EMBL/GenBank/DDBJ whole genome shotgun (WGS) entry which is preliminary data.</text>
</comment>
<proteinExistence type="predicted"/>
<keyword evidence="1" id="KW-0472">Membrane</keyword>
<feature type="transmembrane region" description="Helical" evidence="1">
    <location>
        <begin position="400"/>
        <end position="419"/>
    </location>
</feature>
<reference evidence="2" key="1">
    <citation type="journal article" date="2012" name="Science">
        <title>Fermentation, hydrogen, and sulfur metabolism in multiple uncultivated bacterial phyla.</title>
        <authorList>
            <person name="Wrighton K.C."/>
            <person name="Thomas B.C."/>
            <person name="Sharon I."/>
            <person name="Miller C.S."/>
            <person name="Castelle C.J."/>
            <person name="VerBerkmoes N.C."/>
            <person name="Wilkins M.J."/>
            <person name="Hettich R.L."/>
            <person name="Lipton M.S."/>
            <person name="Williams K.H."/>
            <person name="Long P.E."/>
            <person name="Banfield J.F."/>
        </authorList>
    </citation>
    <scope>NUCLEOTIDE SEQUENCE [LARGE SCALE GENOMIC DNA]</scope>
</reference>
<organism evidence="2">
    <name type="scientific">uncultured bacterium</name>
    <name type="common">gcode 4</name>
    <dbReference type="NCBI Taxonomy" id="1234023"/>
    <lineage>
        <taxon>Bacteria</taxon>
        <taxon>environmental samples</taxon>
    </lineage>
</organism>
<evidence type="ECO:0000313" key="2">
    <source>
        <dbReference type="EMBL" id="EKD44611.1"/>
    </source>
</evidence>
<name>K1Z5Y6_9BACT</name>
<evidence type="ECO:0000256" key="1">
    <source>
        <dbReference type="SAM" id="Phobius"/>
    </source>
</evidence>
<sequence length="447" mass="52564">MQTFQAVCAKNNRKIELVVRYNSLEEARVDLHAQGYSIIDIKQIEERETIGQVFYFEILLDGKKKSGQIQSGDLFKAYIKLVDDLRYTVTAIYEDINASPEEKAFVTSKIQASYLLYKQQNTKKEGVKEVKIEQTIQKSNDASDISLSYVGKEIRAYYGLIDRILLKIEMLLTKYSTEISNERKWKLQEIHTTLKQLKNTTNTDKLRIISEKALLRIWAVELELVAGTADKEKQGFINETNDLLKKFGSSERVRNPDTDILLKGKRILDEFIQNFSSIKEIKKEWKKDTQSFVFYKNLRELHIYKQKLRETNKGLIVATILFQKEKQQRLWLKKRLIVQNIQLIENRIKNIRFSYSKIVKGIHYYTDIGIFSLSYIGDILLYGIFFYSVFFIFSQMSHTFPLNYSILYPIVLFSFFSFLTKVMKNIPSVVIFFLLYGVFFLFLQINF</sequence>
<gene>
    <name evidence="2" type="ORF">ACD_71C00077G0003</name>
</gene>
<keyword evidence="1" id="KW-0812">Transmembrane</keyword>
<protein>
    <submittedName>
        <fullName evidence="2">Uncharacterized protein</fullName>
    </submittedName>
</protein>
<dbReference type="AlphaFoldDB" id="K1Z5Y6"/>
<dbReference type="EMBL" id="AMFJ01028808">
    <property type="protein sequence ID" value="EKD44611.1"/>
    <property type="molecule type" value="Genomic_DNA"/>
</dbReference>
<accession>K1Z5Y6</accession>
<feature type="transmembrane region" description="Helical" evidence="1">
    <location>
        <begin position="368"/>
        <end position="393"/>
    </location>
</feature>